<evidence type="ECO:0000313" key="6">
    <source>
        <dbReference type="Proteomes" id="UP000030748"/>
    </source>
</evidence>
<dbReference type="EMBL" id="KI632341">
    <property type="protein sequence ID" value="EYU18033.1"/>
    <property type="molecule type" value="Genomic_DNA"/>
</dbReference>
<dbReference type="OMA" id="ICARDEM"/>
<reference evidence="5 6" key="1">
    <citation type="journal article" date="2013" name="Proc. Natl. Acad. Sci. U.S.A.">
        <title>Fine-scale variation in meiotic recombination in Mimulus inferred from population shotgun sequencing.</title>
        <authorList>
            <person name="Hellsten U."/>
            <person name="Wright K.M."/>
            <person name="Jenkins J."/>
            <person name="Shu S."/>
            <person name="Yuan Y."/>
            <person name="Wessler S.R."/>
            <person name="Schmutz J."/>
            <person name="Willis J.H."/>
            <person name="Rokhsar D.S."/>
        </authorList>
    </citation>
    <scope>NUCLEOTIDE SEQUENCE [LARGE SCALE GENOMIC DNA]</scope>
    <source>
        <strain evidence="6">cv. DUN x IM62</strain>
    </source>
</reference>
<name>A0A022PT92_ERYGU</name>
<dbReference type="eggNOG" id="KOG2676">
    <property type="taxonomic scope" value="Eukaryota"/>
</dbReference>
<feature type="region of interest" description="Disordered" evidence="3">
    <location>
        <begin position="1"/>
        <end position="29"/>
    </location>
</feature>
<dbReference type="Pfam" id="PF09759">
    <property type="entry name" value="Atx10homo_assoc"/>
    <property type="match status" value="1"/>
</dbReference>
<dbReference type="PANTHER" id="PTHR13255:SF0">
    <property type="entry name" value="ATAXIN-10"/>
    <property type="match status" value="1"/>
</dbReference>
<evidence type="ECO:0000256" key="3">
    <source>
        <dbReference type="SAM" id="MobiDB-lite"/>
    </source>
</evidence>
<dbReference type="PANTHER" id="PTHR13255">
    <property type="entry name" value="ATAXIN-10"/>
    <property type="match status" value="1"/>
</dbReference>
<sequence length="525" mass="58223">MAEASAAVDRNGGDRSETSDYTSEDDRRDGKHGRYVVQSKLGWGHFSTVWLAWDTLKSDNVLQPLFISSGSSTLHEALERLIETAKTSDGRLSLSSKDIIKPALELCQYPLRVPHQELLLAVKLLRNMCAGEIKNQDLFIEQNGVGILSTLVGSMCSNSGSDNEILRMVLQALGNVSLAGEKHQEAVWAQFFSLGFIDIARVQSKETCDPLCMVIYTCSEGSNERSVEMLSDQGLDIIVEIVRTVTAVGFSEDWVKLLLSKICFDKSYFSSIFSKLSENCDENVPQISHFGDQEAFLLSILSEILNERLGEIVVSSNFTLSIFQILRNAVEIVDFSTRANSSLPTGSSVTDVMGYAFSLIRDITACDGPNVDILLPAGLIKFLIDLLRNLEPPTLIRRSTGHADPENDTTPRFSKYCCPYKGFRRDIVGVFGNCSYGRISVQDEIRDQDGILLMLQQCVTDEDNPFLREWGIWSMRNILEGNVKNRELVVDLEVQGSVDTPEIAGAGLRVEIDPVTRRPKLVNAA</sequence>
<evidence type="ECO:0000259" key="4">
    <source>
        <dbReference type="Pfam" id="PF09759"/>
    </source>
</evidence>
<dbReference type="Gene3D" id="3.30.200.20">
    <property type="entry name" value="Phosphorylase Kinase, domain 1"/>
    <property type="match status" value="1"/>
</dbReference>
<dbReference type="Proteomes" id="UP000030748">
    <property type="component" value="Unassembled WGS sequence"/>
</dbReference>
<dbReference type="PhylomeDB" id="A0A022PT92"/>
<dbReference type="GO" id="GO:0051301">
    <property type="term" value="P:cell division"/>
    <property type="evidence" value="ECO:0007669"/>
    <property type="project" value="UniProtKB-KW"/>
</dbReference>
<dbReference type="SUPFAM" id="SSF48371">
    <property type="entry name" value="ARM repeat"/>
    <property type="match status" value="1"/>
</dbReference>
<dbReference type="GO" id="GO:0005829">
    <property type="term" value="C:cytosol"/>
    <property type="evidence" value="ECO:0000318"/>
    <property type="project" value="GO_Central"/>
</dbReference>
<dbReference type="Gene3D" id="1.25.10.10">
    <property type="entry name" value="Leucine-rich Repeat Variant"/>
    <property type="match status" value="2"/>
</dbReference>
<gene>
    <name evidence="5" type="ORF">MIMGU_mgv1a004488mg</name>
</gene>
<evidence type="ECO:0000256" key="2">
    <source>
        <dbReference type="ARBA" id="ARBA00023306"/>
    </source>
</evidence>
<dbReference type="eggNOG" id="KOG1290">
    <property type="taxonomic scope" value="Eukaryota"/>
</dbReference>
<evidence type="ECO:0000256" key="1">
    <source>
        <dbReference type="ARBA" id="ARBA00022618"/>
    </source>
</evidence>
<keyword evidence="6" id="KW-1185">Reference proteome</keyword>
<feature type="compositionally biased region" description="Basic and acidic residues" evidence="3">
    <location>
        <begin position="11"/>
        <end position="29"/>
    </location>
</feature>
<protein>
    <recommendedName>
        <fullName evidence="4">Ataxin-10 domain-containing protein</fullName>
    </recommendedName>
</protein>
<dbReference type="InterPro" id="IPR019156">
    <property type="entry name" value="Ataxin-10_domain"/>
</dbReference>
<keyword evidence="1" id="KW-0132">Cell division</keyword>
<accession>A0A022PT92</accession>
<evidence type="ECO:0000313" key="5">
    <source>
        <dbReference type="EMBL" id="EYU18033.1"/>
    </source>
</evidence>
<dbReference type="AlphaFoldDB" id="A0A022PT92"/>
<dbReference type="KEGG" id="egt:105950094"/>
<organism evidence="5 6">
    <name type="scientific">Erythranthe guttata</name>
    <name type="common">Yellow monkey flower</name>
    <name type="synonym">Mimulus guttatus</name>
    <dbReference type="NCBI Taxonomy" id="4155"/>
    <lineage>
        <taxon>Eukaryota</taxon>
        <taxon>Viridiplantae</taxon>
        <taxon>Streptophyta</taxon>
        <taxon>Embryophyta</taxon>
        <taxon>Tracheophyta</taxon>
        <taxon>Spermatophyta</taxon>
        <taxon>Magnoliopsida</taxon>
        <taxon>eudicotyledons</taxon>
        <taxon>Gunneridae</taxon>
        <taxon>Pentapetalae</taxon>
        <taxon>asterids</taxon>
        <taxon>lamiids</taxon>
        <taxon>Lamiales</taxon>
        <taxon>Phrymaceae</taxon>
        <taxon>Erythranthe</taxon>
    </lineage>
</organism>
<feature type="domain" description="Ataxin-10" evidence="4">
    <location>
        <begin position="423"/>
        <end position="514"/>
    </location>
</feature>
<dbReference type="InterPro" id="IPR016024">
    <property type="entry name" value="ARM-type_fold"/>
</dbReference>
<dbReference type="InterPro" id="IPR051374">
    <property type="entry name" value="Ataxin-10/CTR86_families"/>
</dbReference>
<dbReference type="InterPro" id="IPR011989">
    <property type="entry name" value="ARM-like"/>
</dbReference>
<keyword evidence="2" id="KW-0131">Cell cycle</keyword>
<proteinExistence type="predicted"/>
<dbReference type="OrthoDB" id="379794at2759"/>